<proteinExistence type="predicted"/>
<dbReference type="Pfam" id="PF00462">
    <property type="entry name" value="Glutaredoxin"/>
    <property type="match status" value="1"/>
</dbReference>
<evidence type="ECO:0000259" key="3">
    <source>
        <dbReference type="Pfam" id="PF00462"/>
    </source>
</evidence>
<dbReference type="Proteomes" id="UP000663444">
    <property type="component" value="Chromosome"/>
</dbReference>
<dbReference type="InterPro" id="IPR036249">
    <property type="entry name" value="Thioredoxin-like_sf"/>
</dbReference>
<dbReference type="AlphaFoldDB" id="A0A974Y3C9"/>
<keyword evidence="2" id="KW-0732">Signal</keyword>
<gene>
    <name evidence="5" type="ORF">IWH25_00325</name>
</gene>
<dbReference type="EMBL" id="CP064781">
    <property type="protein sequence ID" value="QRJ63843.1"/>
    <property type="molecule type" value="Genomic_DNA"/>
</dbReference>
<organism evidence="5 6">
    <name type="scientific">Azospira restricta</name>
    <dbReference type="NCBI Taxonomy" id="404405"/>
    <lineage>
        <taxon>Bacteria</taxon>
        <taxon>Pseudomonadati</taxon>
        <taxon>Pseudomonadota</taxon>
        <taxon>Betaproteobacteria</taxon>
        <taxon>Rhodocyclales</taxon>
        <taxon>Rhodocyclaceae</taxon>
        <taxon>Azospira</taxon>
    </lineage>
</organism>
<dbReference type="PROSITE" id="PS51354">
    <property type="entry name" value="GLUTAREDOXIN_2"/>
    <property type="match status" value="1"/>
</dbReference>
<name>A0A974Y3C9_9RHOO</name>
<dbReference type="CDD" id="cd02976">
    <property type="entry name" value="NrdH"/>
    <property type="match status" value="1"/>
</dbReference>
<sequence>MKTMLTVAVAALLLPLAVQAQTTYRWVDPATGRTVFSDQPPPAGARKATRQNAAEAGDERQPSYAARAAAEKFPVVLYTSPDCTDHCAKARDLLNGRGVPFAEKMVQSGMPELEDLKKLTGGEPFVPVVVVGKQHVKGFEAAGWNNLLDLAGYPKAAPFGSKPANPLAQ</sequence>
<dbReference type="Pfam" id="PF13511">
    <property type="entry name" value="DUF4124"/>
    <property type="match status" value="1"/>
</dbReference>
<accession>A0A974Y3C9</accession>
<evidence type="ECO:0000256" key="1">
    <source>
        <dbReference type="SAM" id="MobiDB-lite"/>
    </source>
</evidence>
<dbReference type="InterPro" id="IPR025392">
    <property type="entry name" value="DUF4124"/>
</dbReference>
<evidence type="ECO:0000313" key="5">
    <source>
        <dbReference type="EMBL" id="QRJ63843.1"/>
    </source>
</evidence>
<feature type="region of interest" description="Disordered" evidence="1">
    <location>
        <begin position="32"/>
        <end position="63"/>
    </location>
</feature>
<feature type="signal peptide" evidence="2">
    <location>
        <begin position="1"/>
        <end position="20"/>
    </location>
</feature>
<evidence type="ECO:0000256" key="2">
    <source>
        <dbReference type="SAM" id="SignalP"/>
    </source>
</evidence>
<dbReference type="KEGG" id="ares:IWH25_00325"/>
<feature type="chain" id="PRO_5037961418" evidence="2">
    <location>
        <begin position="21"/>
        <end position="169"/>
    </location>
</feature>
<feature type="domain" description="Glutaredoxin" evidence="3">
    <location>
        <begin position="75"/>
        <end position="136"/>
    </location>
</feature>
<keyword evidence="6" id="KW-1185">Reference proteome</keyword>
<protein>
    <submittedName>
        <fullName evidence="5">Glutaredoxin family protein</fullName>
    </submittedName>
</protein>
<dbReference type="SUPFAM" id="SSF52833">
    <property type="entry name" value="Thioredoxin-like"/>
    <property type="match status" value="1"/>
</dbReference>
<dbReference type="RefSeq" id="WP_203387375.1">
    <property type="nucleotide sequence ID" value="NZ_CP064781.1"/>
</dbReference>
<reference evidence="5" key="1">
    <citation type="submission" date="2020-11" db="EMBL/GenBank/DDBJ databases">
        <title>Azospira restricta DSM 18626 genome sequence.</title>
        <authorList>
            <person name="Moe W.M."/>
        </authorList>
    </citation>
    <scope>NUCLEOTIDE SEQUENCE</scope>
    <source>
        <strain evidence="5">DSM 18626</strain>
    </source>
</reference>
<evidence type="ECO:0000259" key="4">
    <source>
        <dbReference type="Pfam" id="PF13511"/>
    </source>
</evidence>
<dbReference type="InterPro" id="IPR002109">
    <property type="entry name" value="Glutaredoxin"/>
</dbReference>
<evidence type="ECO:0000313" key="6">
    <source>
        <dbReference type="Proteomes" id="UP000663444"/>
    </source>
</evidence>
<feature type="domain" description="DUF4124" evidence="4">
    <location>
        <begin position="11"/>
        <end position="71"/>
    </location>
</feature>
<dbReference type="Gene3D" id="3.40.30.10">
    <property type="entry name" value="Glutaredoxin"/>
    <property type="match status" value="1"/>
</dbReference>